<proteinExistence type="predicted"/>
<dbReference type="PANTHER" id="PTHR43194">
    <property type="entry name" value="HYDROLASE ALPHA/BETA FOLD FAMILY"/>
    <property type="match status" value="1"/>
</dbReference>
<organism evidence="2">
    <name type="scientific">Streptomyces sp. R44</name>
    <dbReference type="NCBI Taxonomy" id="3238633"/>
    <lineage>
        <taxon>Bacteria</taxon>
        <taxon>Bacillati</taxon>
        <taxon>Actinomycetota</taxon>
        <taxon>Actinomycetes</taxon>
        <taxon>Kitasatosporales</taxon>
        <taxon>Streptomycetaceae</taxon>
        <taxon>Streptomyces</taxon>
    </lineage>
</organism>
<dbReference type="InterPro" id="IPR000073">
    <property type="entry name" value="AB_hydrolase_1"/>
</dbReference>
<dbReference type="EMBL" id="CP163444">
    <property type="protein sequence ID" value="XDQ72839.1"/>
    <property type="molecule type" value="Genomic_DNA"/>
</dbReference>
<dbReference type="PRINTS" id="PR00111">
    <property type="entry name" value="ABHYDROLASE"/>
</dbReference>
<dbReference type="AlphaFoldDB" id="A0AB39T0H3"/>
<dbReference type="PANTHER" id="PTHR43194:SF2">
    <property type="entry name" value="PEROXISOMAL MEMBRANE PROTEIN LPX1"/>
    <property type="match status" value="1"/>
</dbReference>
<dbReference type="Gene3D" id="3.40.50.1820">
    <property type="entry name" value="alpha/beta hydrolase"/>
    <property type="match status" value="1"/>
</dbReference>
<dbReference type="GO" id="GO:0016787">
    <property type="term" value="F:hydrolase activity"/>
    <property type="evidence" value="ECO:0007669"/>
    <property type="project" value="UniProtKB-KW"/>
</dbReference>
<accession>A0AB39T0H3</accession>
<evidence type="ECO:0000313" key="2">
    <source>
        <dbReference type="EMBL" id="XDQ72839.1"/>
    </source>
</evidence>
<reference evidence="2" key="1">
    <citation type="submission" date="2024-07" db="EMBL/GenBank/DDBJ databases">
        <authorList>
            <person name="Yu S.T."/>
        </authorList>
    </citation>
    <scope>NUCLEOTIDE SEQUENCE</scope>
    <source>
        <strain evidence="2">R44</strain>
    </source>
</reference>
<dbReference type="PRINTS" id="PR00412">
    <property type="entry name" value="EPOXHYDRLASE"/>
</dbReference>
<protein>
    <submittedName>
        <fullName evidence="2">Alpha/beta fold hydrolase</fullName>
    </submittedName>
</protein>
<dbReference type="RefSeq" id="WP_369145457.1">
    <property type="nucleotide sequence ID" value="NZ_CP163444.1"/>
</dbReference>
<name>A0AB39T0H3_9ACTN</name>
<evidence type="ECO:0000259" key="1">
    <source>
        <dbReference type="Pfam" id="PF12697"/>
    </source>
</evidence>
<dbReference type="SUPFAM" id="SSF53474">
    <property type="entry name" value="alpha/beta-Hydrolases"/>
    <property type="match status" value="1"/>
</dbReference>
<sequence>MSSSSPSWTERVLVRDDVRLTCRDWGGSGPDALLLHGLAGHSGEWDALARLLQDAGHRVVALDQRGHGRSERLPADVSRAAYVADAVAVVEELGLVRPLLIGQSLGGHTALLTAAAHPGLPRALVLVEAGPGEPEPGLPEQIGGWLRAWPVPFPSREAAVAYLGNGRRAVGEGWADGLEERDGGLWPRFDPDVMERSLDENARREFWAEWAAVACPGLVVLGEGGIIGGEQYAEMVRVRPGLHGVGLPGAGHDVHLERPELLGGLILDFLRQQGL</sequence>
<gene>
    <name evidence="2" type="ORF">AB5J54_21065</name>
</gene>
<dbReference type="Pfam" id="PF12697">
    <property type="entry name" value="Abhydrolase_6"/>
    <property type="match status" value="1"/>
</dbReference>
<keyword evidence="2" id="KW-0378">Hydrolase</keyword>
<dbReference type="InterPro" id="IPR029058">
    <property type="entry name" value="AB_hydrolase_fold"/>
</dbReference>
<dbReference type="InterPro" id="IPR050228">
    <property type="entry name" value="Carboxylesterase_BioH"/>
</dbReference>
<feature type="domain" description="AB hydrolase-1" evidence="1">
    <location>
        <begin position="33"/>
        <end position="261"/>
    </location>
</feature>
<dbReference type="InterPro" id="IPR000639">
    <property type="entry name" value="Epox_hydrolase-like"/>
</dbReference>